<proteinExistence type="predicted"/>
<evidence type="ECO:0000256" key="1">
    <source>
        <dbReference type="SAM" id="SignalP"/>
    </source>
</evidence>
<dbReference type="OrthoDB" id="9180842at2"/>
<protein>
    <submittedName>
        <fullName evidence="2">NrfJ</fullName>
    </submittedName>
</protein>
<dbReference type="RefSeq" id="WP_136863612.1">
    <property type="nucleotide sequence ID" value="NZ_SWCJ01000008.1"/>
</dbReference>
<accession>A0A4U1BLZ4</accession>
<organism evidence="2 3">
    <name type="scientific">Ferrimonas aestuarii</name>
    <dbReference type="NCBI Taxonomy" id="2569539"/>
    <lineage>
        <taxon>Bacteria</taxon>
        <taxon>Pseudomonadati</taxon>
        <taxon>Pseudomonadota</taxon>
        <taxon>Gammaproteobacteria</taxon>
        <taxon>Alteromonadales</taxon>
        <taxon>Ferrimonadaceae</taxon>
        <taxon>Ferrimonas</taxon>
    </lineage>
</organism>
<dbReference type="Proteomes" id="UP000305675">
    <property type="component" value="Unassembled WGS sequence"/>
</dbReference>
<dbReference type="AlphaFoldDB" id="A0A4U1BLZ4"/>
<sequence length="106" mass="11328">MFKQIVKLATTAALALGLAFGAQAHADAHGKGMHSGEVLDTVNGGGYTYVQIKEEGKLIWAAAPQTDVKKGDVVEFDEQMSFPSFESKTLKRSFAPLIFAGKIAVK</sequence>
<comment type="caution">
    <text evidence="2">The sequence shown here is derived from an EMBL/GenBank/DDBJ whole genome shotgun (WGS) entry which is preliminary data.</text>
</comment>
<reference evidence="2 3" key="1">
    <citation type="submission" date="2019-04" db="EMBL/GenBank/DDBJ databases">
        <authorList>
            <person name="Hwang J.C."/>
        </authorList>
    </citation>
    <scope>NUCLEOTIDE SEQUENCE [LARGE SCALE GENOMIC DNA]</scope>
    <source>
        <strain evidence="2 3">IMCC35002</strain>
    </source>
</reference>
<gene>
    <name evidence="2" type="ORF">FCL42_11740</name>
</gene>
<dbReference type="EMBL" id="SWCJ01000008">
    <property type="protein sequence ID" value="TKB54477.1"/>
    <property type="molecule type" value="Genomic_DNA"/>
</dbReference>
<feature type="chain" id="PRO_5020730720" evidence="1">
    <location>
        <begin position="25"/>
        <end position="106"/>
    </location>
</feature>
<evidence type="ECO:0000313" key="3">
    <source>
        <dbReference type="Proteomes" id="UP000305675"/>
    </source>
</evidence>
<keyword evidence="1" id="KW-0732">Signal</keyword>
<evidence type="ECO:0000313" key="2">
    <source>
        <dbReference type="EMBL" id="TKB54477.1"/>
    </source>
</evidence>
<keyword evidence="3" id="KW-1185">Reference proteome</keyword>
<feature type="signal peptide" evidence="1">
    <location>
        <begin position="1"/>
        <end position="24"/>
    </location>
</feature>
<name>A0A4U1BLZ4_9GAMM</name>